<dbReference type="EMBL" id="CP089983">
    <property type="protein sequence ID" value="WXB00475.1"/>
    <property type="molecule type" value="Genomic_DNA"/>
</dbReference>
<sequence length="288" mass="31655">MNLADLADLAARQLPRSSGSGSQYVRPLPKLGILRHHRPTSFEAAIYDPVIILILRGRKETVLGADSFPMGVGECLLVSHDLPVIARVTKAPYVALLFDIELETLRDLYREMADVSPSTTEPRSLSVHACDASLVDALARYVALAGTQMDAAVLGPLITREIHYRLATAPFGGMLRSLIRHDSHASAIARAITQLRRDFRSPIEIPQLARNVGMSLSSFHKHFKAITASSPLQFQKDLRLLEARRLLRTGATSVSAAAFDVGYESPTQFSREYTRKFGASPKQDIPTP</sequence>
<reference evidence="5" key="1">
    <citation type="submission" date="2021-12" db="EMBL/GenBank/DDBJ databases">
        <title>Discovery of the Pendulisporaceae a myxobacterial family with distinct sporulation behavior and unique specialized metabolism.</title>
        <authorList>
            <person name="Garcia R."/>
            <person name="Popoff A."/>
            <person name="Bader C.D."/>
            <person name="Loehr J."/>
            <person name="Walesch S."/>
            <person name="Walt C."/>
            <person name="Boldt J."/>
            <person name="Bunk B."/>
            <person name="Haeckl F.J.F.P.J."/>
            <person name="Gunesch A.P."/>
            <person name="Birkelbach J."/>
            <person name="Nuebel U."/>
            <person name="Pietschmann T."/>
            <person name="Bach T."/>
            <person name="Mueller R."/>
        </authorList>
    </citation>
    <scope>NUCLEOTIDE SEQUENCE</scope>
    <source>
        <strain evidence="5">MSr11367</strain>
    </source>
</reference>
<dbReference type="RefSeq" id="WP_394830076.1">
    <property type="nucleotide sequence ID" value="NZ_CP089929.1"/>
</dbReference>
<dbReference type="SUPFAM" id="SSF46689">
    <property type="entry name" value="Homeodomain-like"/>
    <property type="match status" value="2"/>
</dbReference>
<dbReference type="PANTHER" id="PTHR43436">
    <property type="entry name" value="ARAC-FAMILY TRANSCRIPTIONAL REGULATOR"/>
    <property type="match status" value="1"/>
</dbReference>
<organism evidence="5 6">
    <name type="scientific">Pendulispora rubella</name>
    <dbReference type="NCBI Taxonomy" id="2741070"/>
    <lineage>
        <taxon>Bacteria</taxon>
        <taxon>Pseudomonadati</taxon>
        <taxon>Myxococcota</taxon>
        <taxon>Myxococcia</taxon>
        <taxon>Myxococcales</taxon>
        <taxon>Sorangiineae</taxon>
        <taxon>Pendulisporaceae</taxon>
        <taxon>Pendulispora</taxon>
    </lineage>
</organism>
<dbReference type="InterPro" id="IPR009057">
    <property type="entry name" value="Homeodomain-like_sf"/>
</dbReference>
<evidence type="ECO:0000313" key="5">
    <source>
        <dbReference type="EMBL" id="WXB00475.1"/>
    </source>
</evidence>
<dbReference type="Pfam" id="PF06719">
    <property type="entry name" value="AraC_N"/>
    <property type="match status" value="1"/>
</dbReference>
<dbReference type="PROSITE" id="PS01124">
    <property type="entry name" value="HTH_ARAC_FAMILY_2"/>
    <property type="match status" value="1"/>
</dbReference>
<dbReference type="InterPro" id="IPR018062">
    <property type="entry name" value="HTH_AraC-typ_CS"/>
</dbReference>
<keyword evidence="1" id="KW-0805">Transcription regulation</keyword>
<dbReference type="InterPro" id="IPR018060">
    <property type="entry name" value="HTH_AraC"/>
</dbReference>
<accession>A0ABZ2KQX9</accession>
<dbReference type="SMART" id="SM00342">
    <property type="entry name" value="HTH_ARAC"/>
    <property type="match status" value="1"/>
</dbReference>
<evidence type="ECO:0000256" key="2">
    <source>
        <dbReference type="ARBA" id="ARBA00023125"/>
    </source>
</evidence>
<gene>
    <name evidence="5" type="ORF">LVJ94_26570</name>
</gene>
<feature type="domain" description="HTH araC/xylS-type" evidence="4">
    <location>
        <begin position="189"/>
        <end position="287"/>
    </location>
</feature>
<dbReference type="PROSITE" id="PS00041">
    <property type="entry name" value="HTH_ARAC_FAMILY_1"/>
    <property type="match status" value="1"/>
</dbReference>
<evidence type="ECO:0000256" key="1">
    <source>
        <dbReference type="ARBA" id="ARBA00023015"/>
    </source>
</evidence>
<keyword evidence="2" id="KW-0238">DNA-binding</keyword>
<dbReference type="Proteomes" id="UP001374803">
    <property type="component" value="Chromosome"/>
</dbReference>
<dbReference type="Gene3D" id="1.10.10.60">
    <property type="entry name" value="Homeodomain-like"/>
    <property type="match status" value="2"/>
</dbReference>
<evidence type="ECO:0000313" key="6">
    <source>
        <dbReference type="Proteomes" id="UP001374803"/>
    </source>
</evidence>
<name>A0ABZ2KQX9_9BACT</name>
<evidence type="ECO:0000259" key="4">
    <source>
        <dbReference type="PROSITE" id="PS01124"/>
    </source>
</evidence>
<protein>
    <submittedName>
        <fullName evidence="5">AraC family transcriptional regulator</fullName>
    </submittedName>
</protein>
<keyword evidence="3" id="KW-0804">Transcription</keyword>
<dbReference type="PANTHER" id="PTHR43436:SF1">
    <property type="entry name" value="TRANSCRIPTIONAL REGULATORY PROTEIN"/>
    <property type="match status" value="1"/>
</dbReference>
<evidence type="ECO:0000256" key="3">
    <source>
        <dbReference type="ARBA" id="ARBA00023163"/>
    </source>
</evidence>
<dbReference type="Pfam" id="PF12833">
    <property type="entry name" value="HTH_18"/>
    <property type="match status" value="1"/>
</dbReference>
<proteinExistence type="predicted"/>
<dbReference type="InterPro" id="IPR009594">
    <property type="entry name" value="Tscrpt_reg_HTH_AraC_N"/>
</dbReference>
<keyword evidence="6" id="KW-1185">Reference proteome</keyword>